<feature type="compositionally biased region" description="Basic and acidic residues" evidence="1">
    <location>
        <begin position="1"/>
        <end position="19"/>
    </location>
</feature>
<dbReference type="STRING" id="658196.A0A397SE02"/>
<dbReference type="GO" id="GO:0008270">
    <property type="term" value="F:zinc ion binding"/>
    <property type="evidence" value="ECO:0007669"/>
    <property type="project" value="InterPro"/>
</dbReference>
<evidence type="ECO:0000313" key="2">
    <source>
        <dbReference type="EMBL" id="RIA82237.1"/>
    </source>
</evidence>
<evidence type="ECO:0000313" key="3">
    <source>
        <dbReference type="Proteomes" id="UP000265703"/>
    </source>
</evidence>
<sequence length="89" mass="10452">MERKGFTQEQRQKAQETRKRNNLCQNCSQYGHFTNKCTNEKVRLNHRIPNTEEFDPVKAVMNAPIGITVAQYIKEKPNAAKKIRNSLRY</sequence>
<proteinExistence type="predicted"/>
<accession>A0A397SE02</accession>
<evidence type="ECO:0000256" key="1">
    <source>
        <dbReference type="SAM" id="MobiDB-lite"/>
    </source>
</evidence>
<reference evidence="2 3" key="1">
    <citation type="submission" date="2018-06" db="EMBL/GenBank/DDBJ databases">
        <title>Comparative genomics reveals the genomic features of Rhizophagus irregularis, R. cerebriforme, R. diaphanum and Gigaspora rosea, and their symbiotic lifestyle signature.</title>
        <authorList>
            <person name="Morin E."/>
            <person name="San Clemente H."/>
            <person name="Chen E.C.H."/>
            <person name="De La Providencia I."/>
            <person name="Hainaut M."/>
            <person name="Kuo A."/>
            <person name="Kohler A."/>
            <person name="Murat C."/>
            <person name="Tang N."/>
            <person name="Roy S."/>
            <person name="Loubradou J."/>
            <person name="Henrissat B."/>
            <person name="Grigoriev I.V."/>
            <person name="Corradi N."/>
            <person name="Roux C."/>
            <person name="Martin F.M."/>
        </authorList>
    </citation>
    <scope>NUCLEOTIDE SEQUENCE [LARGE SCALE GENOMIC DNA]</scope>
    <source>
        <strain evidence="2 3">DAOM 227022</strain>
    </source>
</reference>
<dbReference type="InterPro" id="IPR036875">
    <property type="entry name" value="Znf_CCHC_sf"/>
</dbReference>
<gene>
    <name evidence="2" type="ORF">C1645_788744</name>
</gene>
<organism evidence="2 3">
    <name type="scientific">Glomus cerebriforme</name>
    <dbReference type="NCBI Taxonomy" id="658196"/>
    <lineage>
        <taxon>Eukaryota</taxon>
        <taxon>Fungi</taxon>
        <taxon>Fungi incertae sedis</taxon>
        <taxon>Mucoromycota</taxon>
        <taxon>Glomeromycotina</taxon>
        <taxon>Glomeromycetes</taxon>
        <taxon>Glomerales</taxon>
        <taxon>Glomeraceae</taxon>
        <taxon>Glomus</taxon>
    </lineage>
</organism>
<dbReference type="Gene3D" id="4.10.60.10">
    <property type="entry name" value="Zinc finger, CCHC-type"/>
    <property type="match status" value="1"/>
</dbReference>
<dbReference type="SUPFAM" id="SSF57756">
    <property type="entry name" value="Retrovirus zinc finger-like domains"/>
    <property type="match status" value="1"/>
</dbReference>
<feature type="region of interest" description="Disordered" evidence="1">
    <location>
        <begin position="1"/>
        <end position="21"/>
    </location>
</feature>
<name>A0A397SE02_9GLOM</name>
<dbReference type="AlphaFoldDB" id="A0A397SE02"/>
<evidence type="ECO:0008006" key="4">
    <source>
        <dbReference type="Google" id="ProtNLM"/>
    </source>
</evidence>
<protein>
    <recommendedName>
        <fullName evidence="4">CCHC-type domain-containing protein</fullName>
    </recommendedName>
</protein>
<comment type="caution">
    <text evidence="2">The sequence shown here is derived from an EMBL/GenBank/DDBJ whole genome shotgun (WGS) entry which is preliminary data.</text>
</comment>
<dbReference type="GO" id="GO:0003676">
    <property type="term" value="F:nucleic acid binding"/>
    <property type="evidence" value="ECO:0007669"/>
    <property type="project" value="InterPro"/>
</dbReference>
<dbReference type="OrthoDB" id="2400708at2759"/>
<dbReference type="Proteomes" id="UP000265703">
    <property type="component" value="Unassembled WGS sequence"/>
</dbReference>
<keyword evidence="3" id="KW-1185">Reference proteome</keyword>
<dbReference type="EMBL" id="QKYT01000687">
    <property type="protein sequence ID" value="RIA82237.1"/>
    <property type="molecule type" value="Genomic_DNA"/>
</dbReference>